<gene>
    <name evidence="1" type="ORF">NCTC12993_03205</name>
</gene>
<dbReference type="EMBL" id="CAADJD010000018">
    <property type="protein sequence ID" value="VFS64341.1"/>
    <property type="molecule type" value="Genomic_DNA"/>
</dbReference>
<evidence type="ECO:0000313" key="1">
    <source>
        <dbReference type="EMBL" id="VFS64341.1"/>
    </source>
</evidence>
<dbReference type="AlphaFoldDB" id="A0A485AUL6"/>
<organism evidence="1 2">
    <name type="scientific">Kluyvera cryocrescens</name>
    <name type="common">Kluyvera citrophila</name>
    <dbReference type="NCBI Taxonomy" id="580"/>
    <lineage>
        <taxon>Bacteria</taxon>
        <taxon>Pseudomonadati</taxon>
        <taxon>Pseudomonadota</taxon>
        <taxon>Gammaproteobacteria</taxon>
        <taxon>Enterobacterales</taxon>
        <taxon>Enterobacteriaceae</taxon>
        <taxon>Kluyvera</taxon>
    </lineage>
</organism>
<name>A0A485AUL6_KLUCR</name>
<keyword evidence="2" id="KW-1185">Reference proteome</keyword>
<dbReference type="Proteomes" id="UP000401081">
    <property type="component" value="Unassembled WGS sequence"/>
</dbReference>
<accession>A0A485AUL6</accession>
<protein>
    <submittedName>
        <fullName evidence="1">Putative oxidoreductase Fe-S binding subunit</fullName>
    </submittedName>
</protein>
<reference evidence="1 2" key="1">
    <citation type="submission" date="2019-03" db="EMBL/GenBank/DDBJ databases">
        <authorList>
            <consortium name="Pathogen Informatics"/>
        </authorList>
    </citation>
    <scope>NUCLEOTIDE SEQUENCE [LARGE SCALE GENOMIC DNA]</scope>
    <source>
        <strain evidence="1 2">NCTC12993</strain>
    </source>
</reference>
<evidence type="ECO:0000313" key="2">
    <source>
        <dbReference type="Proteomes" id="UP000401081"/>
    </source>
</evidence>
<sequence>MWKTGPADALQLMTSQQLANIASARRLQTACREAQPWHSDTRGTASQPVRSKIEQMAATLPRGEADKLNLAARKTGFC</sequence>
<proteinExistence type="predicted"/>